<accession>A0A6J4U906</accession>
<feature type="compositionally biased region" description="Basic and acidic residues" evidence="1">
    <location>
        <begin position="57"/>
        <end position="72"/>
    </location>
</feature>
<gene>
    <name evidence="2" type="ORF">AVDCRST_MAG73-2133</name>
</gene>
<feature type="non-terminal residue" evidence="2">
    <location>
        <position position="72"/>
    </location>
</feature>
<sequence>WARRGLVMRLLGHGHAVRDRLWGRMACARLAGRRGVFGGGRGGHRSASVATRAHAVRPSDRGTRRDGTGRIG</sequence>
<name>A0A6J4U906_9BACT</name>
<evidence type="ECO:0000313" key="2">
    <source>
        <dbReference type="EMBL" id="CAA9543015.1"/>
    </source>
</evidence>
<evidence type="ECO:0000256" key="1">
    <source>
        <dbReference type="SAM" id="MobiDB-lite"/>
    </source>
</evidence>
<dbReference type="AlphaFoldDB" id="A0A6J4U906"/>
<proteinExistence type="predicted"/>
<feature type="region of interest" description="Disordered" evidence="1">
    <location>
        <begin position="37"/>
        <end position="72"/>
    </location>
</feature>
<feature type="non-terminal residue" evidence="2">
    <location>
        <position position="1"/>
    </location>
</feature>
<dbReference type="EMBL" id="CADCWE010000133">
    <property type="protein sequence ID" value="CAA9543015.1"/>
    <property type="molecule type" value="Genomic_DNA"/>
</dbReference>
<organism evidence="2">
    <name type="scientific">uncultured Thermomicrobiales bacterium</name>
    <dbReference type="NCBI Taxonomy" id="1645740"/>
    <lineage>
        <taxon>Bacteria</taxon>
        <taxon>Pseudomonadati</taxon>
        <taxon>Thermomicrobiota</taxon>
        <taxon>Thermomicrobia</taxon>
        <taxon>Thermomicrobiales</taxon>
        <taxon>environmental samples</taxon>
    </lineage>
</organism>
<protein>
    <submittedName>
        <fullName evidence="2">Uncharacterized protein</fullName>
    </submittedName>
</protein>
<reference evidence="2" key="1">
    <citation type="submission" date="2020-02" db="EMBL/GenBank/DDBJ databases">
        <authorList>
            <person name="Meier V. D."/>
        </authorList>
    </citation>
    <scope>NUCLEOTIDE SEQUENCE</scope>
    <source>
        <strain evidence="2">AVDCRST_MAG73</strain>
    </source>
</reference>